<reference evidence="2" key="2">
    <citation type="submission" date="2025-08" db="UniProtKB">
        <authorList>
            <consortium name="Ensembl"/>
        </authorList>
    </citation>
    <scope>IDENTIFICATION</scope>
</reference>
<comment type="similarity">
    <text evidence="1">Belongs to the IER family.</text>
</comment>
<name>A0AAY4DL53_9TELE</name>
<evidence type="ECO:0000256" key="1">
    <source>
        <dbReference type="ARBA" id="ARBA00006186"/>
    </source>
</evidence>
<dbReference type="InterPro" id="IPR008653">
    <property type="entry name" value="IER"/>
</dbReference>
<dbReference type="GeneTree" id="ENSGT00960000192145"/>
<reference evidence="2 3" key="1">
    <citation type="submission" date="2020-06" db="EMBL/GenBank/DDBJ databases">
        <authorList>
            <consortium name="Wellcome Sanger Institute Data Sharing"/>
        </authorList>
    </citation>
    <scope>NUCLEOTIDE SEQUENCE [LARGE SCALE GENOMIC DNA]</scope>
</reference>
<accession>A0AAY4DL53</accession>
<evidence type="ECO:0000313" key="2">
    <source>
        <dbReference type="Ensembl" id="ENSDCDP00010046153.1"/>
    </source>
</evidence>
<sequence>MESAFDAQSLISISLRKIHSSRAQRGGIKLHKNLLVSGVLRSTRRWHRRDTFPAPGTPCAPEAQVAVEGPRRIGDIYVTPPSDNNGQLHDLEESYVVVVHSTAHPQ</sequence>
<protein>
    <submittedName>
        <fullName evidence="2">Uncharacterized protein</fullName>
    </submittedName>
</protein>
<evidence type="ECO:0000313" key="3">
    <source>
        <dbReference type="Proteomes" id="UP000694580"/>
    </source>
</evidence>
<dbReference type="PANTHER" id="PTHR15895">
    <property type="entry name" value="IMMEDIATE EARLY RESPONSE GENE"/>
    <property type="match status" value="1"/>
</dbReference>
<dbReference type="Pfam" id="PF05760">
    <property type="entry name" value="IER"/>
    <property type="match status" value="1"/>
</dbReference>
<organism evidence="2 3">
    <name type="scientific">Denticeps clupeoides</name>
    <name type="common">denticle herring</name>
    <dbReference type="NCBI Taxonomy" id="299321"/>
    <lineage>
        <taxon>Eukaryota</taxon>
        <taxon>Metazoa</taxon>
        <taxon>Chordata</taxon>
        <taxon>Craniata</taxon>
        <taxon>Vertebrata</taxon>
        <taxon>Euteleostomi</taxon>
        <taxon>Actinopterygii</taxon>
        <taxon>Neopterygii</taxon>
        <taxon>Teleostei</taxon>
        <taxon>Clupei</taxon>
        <taxon>Clupeiformes</taxon>
        <taxon>Denticipitoidei</taxon>
        <taxon>Denticipitidae</taxon>
        <taxon>Denticeps</taxon>
    </lineage>
</organism>
<reference evidence="2" key="3">
    <citation type="submission" date="2025-09" db="UniProtKB">
        <authorList>
            <consortium name="Ensembl"/>
        </authorList>
    </citation>
    <scope>IDENTIFICATION</scope>
</reference>
<dbReference type="Proteomes" id="UP000694580">
    <property type="component" value="Chromosome 11"/>
</dbReference>
<keyword evidence="3" id="KW-1185">Reference proteome</keyword>
<dbReference type="AlphaFoldDB" id="A0AAY4DL53"/>
<dbReference type="Ensembl" id="ENSDCDT00010056349.1">
    <property type="protein sequence ID" value="ENSDCDP00010046153.1"/>
    <property type="gene ID" value="ENSDCDG00010028274.1"/>
</dbReference>
<proteinExistence type="inferred from homology"/>